<evidence type="ECO:0000313" key="3">
    <source>
        <dbReference type="Proteomes" id="UP000051442"/>
    </source>
</evidence>
<dbReference type="Pfam" id="PF04542">
    <property type="entry name" value="Sigma70_r2"/>
    <property type="match status" value="1"/>
</dbReference>
<dbReference type="InterPro" id="IPR013325">
    <property type="entry name" value="RNA_pol_sigma_r2"/>
</dbReference>
<dbReference type="OrthoDB" id="1767844at2"/>
<dbReference type="AlphaFoldDB" id="A0A0R2ET81"/>
<name>A0A0R2ET81_9LACO</name>
<dbReference type="GO" id="GO:0006352">
    <property type="term" value="P:DNA-templated transcription initiation"/>
    <property type="evidence" value="ECO:0007669"/>
    <property type="project" value="InterPro"/>
</dbReference>
<feature type="domain" description="RNA polymerase sigma-70 region 2" evidence="1">
    <location>
        <begin position="26"/>
        <end position="88"/>
    </location>
</feature>
<evidence type="ECO:0000313" key="2">
    <source>
        <dbReference type="EMBL" id="KRN16869.1"/>
    </source>
</evidence>
<gene>
    <name evidence="2" type="ORF">FD14_GL002658</name>
</gene>
<dbReference type="EMBL" id="AYZM01000175">
    <property type="protein sequence ID" value="KRN16869.1"/>
    <property type="molecule type" value="Genomic_DNA"/>
</dbReference>
<dbReference type="GO" id="GO:0003700">
    <property type="term" value="F:DNA-binding transcription factor activity"/>
    <property type="evidence" value="ECO:0007669"/>
    <property type="project" value="InterPro"/>
</dbReference>
<proteinExistence type="predicted"/>
<protein>
    <recommendedName>
        <fullName evidence="1">RNA polymerase sigma-70 region 2 domain-containing protein</fullName>
    </recommendedName>
</protein>
<dbReference type="Gene3D" id="1.10.1740.10">
    <property type="match status" value="1"/>
</dbReference>
<dbReference type="RefSeq" id="WP_054737433.1">
    <property type="nucleotide sequence ID" value="NZ_AYZM01000175.1"/>
</dbReference>
<reference evidence="2 3" key="1">
    <citation type="journal article" date="2015" name="Genome Announc.">
        <title>Expanding the biotechnology potential of lactobacilli through comparative genomics of 213 strains and associated genera.</title>
        <authorList>
            <person name="Sun Z."/>
            <person name="Harris H.M."/>
            <person name="McCann A."/>
            <person name="Guo C."/>
            <person name="Argimon S."/>
            <person name="Zhang W."/>
            <person name="Yang X."/>
            <person name="Jeffery I.B."/>
            <person name="Cooney J.C."/>
            <person name="Kagawa T.F."/>
            <person name="Liu W."/>
            <person name="Song Y."/>
            <person name="Salvetti E."/>
            <person name="Wrobel A."/>
            <person name="Rasinkangas P."/>
            <person name="Parkhill J."/>
            <person name="Rea M.C."/>
            <person name="O'Sullivan O."/>
            <person name="Ritari J."/>
            <person name="Douillard F.P."/>
            <person name="Paul Ross R."/>
            <person name="Yang R."/>
            <person name="Briner A.E."/>
            <person name="Felis G.E."/>
            <person name="de Vos W.M."/>
            <person name="Barrangou R."/>
            <person name="Klaenhammer T.R."/>
            <person name="Caufield P.W."/>
            <person name="Cui Y."/>
            <person name="Zhang H."/>
            <person name="O'Toole P.W."/>
        </authorList>
    </citation>
    <scope>NUCLEOTIDE SEQUENCE [LARGE SCALE GENOMIC DNA]</scope>
    <source>
        <strain evidence="2 3">DSM 23365</strain>
    </source>
</reference>
<accession>A0A0R2ET81</accession>
<organism evidence="2 3">
    <name type="scientific">Secundilactobacillus similis DSM 23365 = JCM 2765</name>
    <dbReference type="NCBI Taxonomy" id="1423804"/>
    <lineage>
        <taxon>Bacteria</taxon>
        <taxon>Bacillati</taxon>
        <taxon>Bacillota</taxon>
        <taxon>Bacilli</taxon>
        <taxon>Lactobacillales</taxon>
        <taxon>Lactobacillaceae</taxon>
        <taxon>Secundilactobacillus</taxon>
    </lineage>
</organism>
<dbReference type="SUPFAM" id="SSF88946">
    <property type="entry name" value="Sigma2 domain of RNA polymerase sigma factors"/>
    <property type="match status" value="1"/>
</dbReference>
<comment type="caution">
    <text evidence="2">The sequence shown here is derived from an EMBL/GenBank/DDBJ whole genome shotgun (WGS) entry which is preliminary data.</text>
</comment>
<keyword evidence="3" id="KW-1185">Reference proteome</keyword>
<dbReference type="STRING" id="1423804.FD14_GL002658"/>
<dbReference type="PATRIC" id="fig|1423804.4.peg.2871"/>
<dbReference type="Proteomes" id="UP000051442">
    <property type="component" value="Unassembled WGS sequence"/>
</dbReference>
<evidence type="ECO:0000259" key="1">
    <source>
        <dbReference type="Pfam" id="PF04542"/>
    </source>
</evidence>
<dbReference type="InterPro" id="IPR007627">
    <property type="entry name" value="RNA_pol_sigma70_r2"/>
</dbReference>
<sequence>MTVYNEPDWELAQQAKAGNEDALCELMRRYEPLVVSIQLNYYLKCYDMRDWIQEAYIVLWRIVHRFDVERTRAFGMYFKQALLNRRRDIHRGMSTQKRRLVVSVTSLNVPDGWLEMFANQEWRSPDDVVIVRQHVMKVLKKELSQLERGVILALVGGQTREEIMATFNLDKRQLHNATERIKRKIRQEFFGHANRRDNIAE</sequence>